<dbReference type="InterPro" id="IPR006357">
    <property type="entry name" value="HAD-SF_hydro_IIA"/>
</dbReference>
<dbReference type="InterPro" id="IPR036412">
    <property type="entry name" value="HAD-like_sf"/>
</dbReference>
<dbReference type="KEGG" id="rpm:RSPPHO_02908"/>
<dbReference type="PANTHER" id="PTHR19288:SF90">
    <property type="entry name" value="OS08G0542600 PROTEIN"/>
    <property type="match status" value="1"/>
</dbReference>
<dbReference type="eggNOG" id="COG0647">
    <property type="taxonomic scope" value="Bacteria"/>
</dbReference>
<proteinExistence type="predicted"/>
<dbReference type="AlphaFoldDB" id="H6SPK9"/>
<gene>
    <name evidence="1" type="ORF">RSPPHO_02908</name>
</gene>
<dbReference type="Proteomes" id="UP000033220">
    <property type="component" value="Chromosome DSM 122"/>
</dbReference>
<evidence type="ECO:0000313" key="1">
    <source>
        <dbReference type="EMBL" id="CCG09534.1"/>
    </source>
</evidence>
<dbReference type="Pfam" id="PF13344">
    <property type="entry name" value="Hydrolase_6"/>
    <property type="match status" value="1"/>
</dbReference>
<organism evidence="1 2">
    <name type="scientific">Pararhodospirillum photometricum DSM 122</name>
    <dbReference type="NCBI Taxonomy" id="1150469"/>
    <lineage>
        <taxon>Bacteria</taxon>
        <taxon>Pseudomonadati</taxon>
        <taxon>Pseudomonadota</taxon>
        <taxon>Alphaproteobacteria</taxon>
        <taxon>Rhodospirillales</taxon>
        <taxon>Rhodospirillaceae</taxon>
        <taxon>Pararhodospirillum</taxon>
    </lineage>
</organism>
<name>H6SPK9_PARPM</name>
<keyword evidence="2" id="KW-1185">Reference proteome</keyword>
<dbReference type="HOGENOM" id="CLU_043473_2_1_5"/>
<protein>
    <submittedName>
        <fullName evidence="1">HAD-superfamily hydrolase, subfamily IIA</fullName>
    </submittedName>
</protein>
<accession>H6SPK9</accession>
<dbReference type="EMBL" id="HE663493">
    <property type="protein sequence ID" value="CCG09534.1"/>
    <property type="molecule type" value="Genomic_DNA"/>
</dbReference>
<dbReference type="STRING" id="1150469.RSPPHO_02908"/>
<sequence>MLFVSFEAAWAVYTAARPFLPPFPAPPAASQRVSGLAEVLDQGDVDLVVLDAYGVLHEGNGAFPWALDAVADLRARGLPFCVVTNDVTHPPEDVAARLAALGFPVGAEAVVSGRSLLPAALPNAGQGFAVLGSHPDAVVARCPGSRPGTDAPADLDDAAGFVLVDTNDWEDDGPARRLAESLERRPRPLVVCNPDVTCPFRGRLSLEPGFFAFPLAARLPAGYVRFVGKPWPGVYGLVRQRFPAASPARILAVGDSPHTDVLGARSQGMRALLVGDGLLRGGDALERAIEVGLAPEYEAGRI</sequence>
<dbReference type="InterPro" id="IPR023214">
    <property type="entry name" value="HAD_sf"/>
</dbReference>
<dbReference type="SUPFAM" id="SSF56784">
    <property type="entry name" value="HAD-like"/>
    <property type="match status" value="1"/>
</dbReference>
<dbReference type="Gene3D" id="3.40.50.1000">
    <property type="entry name" value="HAD superfamily/HAD-like"/>
    <property type="match status" value="2"/>
</dbReference>
<dbReference type="GO" id="GO:0016791">
    <property type="term" value="F:phosphatase activity"/>
    <property type="evidence" value="ECO:0007669"/>
    <property type="project" value="TreeGrafter"/>
</dbReference>
<keyword evidence="1" id="KW-0378">Hydrolase</keyword>
<dbReference type="PANTHER" id="PTHR19288">
    <property type="entry name" value="4-NITROPHENYLPHOSPHATASE-RELATED"/>
    <property type="match status" value="1"/>
</dbReference>
<dbReference type="RefSeq" id="WP_014416163.1">
    <property type="nucleotide sequence ID" value="NC_017059.1"/>
</dbReference>
<reference evidence="1 2" key="1">
    <citation type="submission" date="2012-02" db="EMBL/GenBank/DDBJ databases">
        <title>Shotgun genome sequence of Phaeospirillum photometricum DSM 122.</title>
        <authorList>
            <person name="Duquesne K."/>
            <person name="Sturgis J."/>
        </authorList>
    </citation>
    <scope>NUCLEOTIDE SEQUENCE [LARGE SCALE GENOMIC DNA]</scope>
    <source>
        <strain evidence="2">DSM122</strain>
    </source>
</reference>
<dbReference type="OrthoDB" id="148966at2"/>
<dbReference type="PATRIC" id="fig|1150469.3.peg.3281"/>
<evidence type="ECO:0000313" key="2">
    <source>
        <dbReference type="Proteomes" id="UP000033220"/>
    </source>
</evidence>
<dbReference type="GO" id="GO:0005737">
    <property type="term" value="C:cytoplasm"/>
    <property type="evidence" value="ECO:0007669"/>
    <property type="project" value="TreeGrafter"/>
</dbReference>
<dbReference type="Pfam" id="PF13242">
    <property type="entry name" value="Hydrolase_like"/>
    <property type="match status" value="1"/>
</dbReference>